<dbReference type="GO" id="GO:0016874">
    <property type="term" value="F:ligase activity"/>
    <property type="evidence" value="ECO:0007669"/>
    <property type="project" value="UniProtKB-KW"/>
</dbReference>
<gene>
    <name evidence="5" type="ORF">ENJ98_02400</name>
</gene>
<evidence type="ECO:0000256" key="1">
    <source>
        <dbReference type="ARBA" id="ARBA00004924"/>
    </source>
</evidence>
<dbReference type="Gene3D" id="3.40.50.12780">
    <property type="entry name" value="N-terminal domain of ligase-like"/>
    <property type="match status" value="1"/>
</dbReference>
<evidence type="ECO:0000259" key="4">
    <source>
        <dbReference type="Pfam" id="PF13193"/>
    </source>
</evidence>
<dbReference type="GO" id="GO:0005737">
    <property type="term" value="C:cytoplasm"/>
    <property type="evidence" value="ECO:0007669"/>
    <property type="project" value="TreeGrafter"/>
</dbReference>
<dbReference type="InterPro" id="IPR000873">
    <property type="entry name" value="AMP-dep_synth/lig_dom"/>
</dbReference>
<comment type="caution">
    <text evidence="5">The sequence shown here is derived from an EMBL/GenBank/DDBJ whole genome shotgun (WGS) entry which is preliminary data.</text>
</comment>
<dbReference type="AlphaFoldDB" id="A0A7C5N3I6"/>
<dbReference type="PROSITE" id="PS00455">
    <property type="entry name" value="AMP_BINDING"/>
    <property type="match status" value="1"/>
</dbReference>
<dbReference type="PANTHER" id="PTHR45527">
    <property type="entry name" value="NONRIBOSOMAL PEPTIDE SYNTHETASE"/>
    <property type="match status" value="1"/>
</dbReference>
<dbReference type="Gene3D" id="3.30.300.30">
    <property type="match status" value="1"/>
</dbReference>
<dbReference type="InterPro" id="IPR020845">
    <property type="entry name" value="AMP-binding_CS"/>
</dbReference>
<dbReference type="GO" id="GO:0044550">
    <property type="term" value="P:secondary metabolite biosynthetic process"/>
    <property type="evidence" value="ECO:0007669"/>
    <property type="project" value="TreeGrafter"/>
</dbReference>
<evidence type="ECO:0000313" key="5">
    <source>
        <dbReference type="EMBL" id="HHH13064.1"/>
    </source>
</evidence>
<organism evidence="5">
    <name type="scientific">Thiolapillus brandeum</name>
    <dbReference type="NCBI Taxonomy" id="1076588"/>
    <lineage>
        <taxon>Bacteria</taxon>
        <taxon>Pseudomonadati</taxon>
        <taxon>Pseudomonadota</taxon>
        <taxon>Gammaproteobacteria</taxon>
        <taxon>Chromatiales</taxon>
        <taxon>Sedimenticolaceae</taxon>
        <taxon>Thiolapillus</taxon>
    </lineage>
</organism>
<dbReference type="InterPro" id="IPR045851">
    <property type="entry name" value="AMP-bd_C_sf"/>
</dbReference>
<keyword evidence="2" id="KW-0436">Ligase</keyword>
<dbReference type="SUPFAM" id="SSF56801">
    <property type="entry name" value="Acetyl-CoA synthetase-like"/>
    <property type="match status" value="1"/>
</dbReference>
<dbReference type="PANTHER" id="PTHR45527:SF10">
    <property type="entry name" value="PYOCHELIN SYNTHASE PCHF"/>
    <property type="match status" value="1"/>
</dbReference>
<dbReference type="InterPro" id="IPR025110">
    <property type="entry name" value="AMP-bd_C"/>
</dbReference>
<dbReference type="GO" id="GO:0031177">
    <property type="term" value="F:phosphopantetheine binding"/>
    <property type="evidence" value="ECO:0007669"/>
    <property type="project" value="TreeGrafter"/>
</dbReference>
<proteinExistence type="predicted"/>
<sequence length="495" mass="52818">MNCSPADPSPLLAPFLARVAERPDAPALRQSDTVLSYRQTAERAAAVAAAIARLALPPGVPVAIDLPRGIEAACAVLGVLASGHPYLPLDPKAPPARRRAIVADARTGAVVGHHPWPGLPHVAPQGTGGRLPGGPGDPEALAAILYTSGSTGVPKGVALSHRAVAAFANWARDLVELTPADRIAAIAPLPFDLSTFDLFAVLGAGACADFLPEGLAAAPRRFSQWLAARRITGFYTIPSLLMFWSWKGGLADMSLPALRFILFAGEPYPTPRLRELATRLPQVRLFNLYGPTETNVCSYWPVDRARLERDDPVPIGRPACGDQLAADPATGELRVRGPTLFSGYWQAGTLRPALDREGWYTTGDRVARNQHGEWVWLGRLDRMVKIAGHRVEPAEVEAALLGLPEVRECAVVAIDTAAGTALAAAIVSEESPACLRRRLHSRLPGYMIPGRFVSVASLPRLANGKPDLQRIVQIFANREKEKKAGHEDRPGGGGG</sequence>
<evidence type="ECO:0000256" key="2">
    <source>
        <dbReference type="ARBA" id="ARBA00022598"/>
    </source>
</evidence>
<dbReference type="Pfam" id="PF00501">
    <property type="entry name" value="AMP-binding"/>
    <property type="match status" value="1"/>
</dbReference>
<dbReference type="Pfam" id="PF13193">
    <property type="entry name" value="AMP-binding_C"/>
    <property type="match status" value="1"/>
</dbReference>
<reference evidence="5" key="1">
    <citation type="journal article" date="2020" name="mSystems">
        <title>Genome- and Community-Level Interaction Insights into Carbon Utilization and Element Cycling Functions of Hydrothermarchaeota in Hydrothermal Sediment.</title>
        <authorList>
            <person name="Zhou Z."/>
            <person name="Liu Y."/>
            <person name="Xu W."/>
            <person name="Pan J."/>
            <person name="Luo Z.H."/>
            <person name="Li M."/>
        </authorList>
    </citation>
    <scope>NUCLEOTIDE SEQUENCE [LARGE SCALE GENOMIC DNA]</scope>
    <source>
        <strain evidence="5">HyVt-535</strain>
    </source>
</reference>
<evidence type="ECO:0000259" key="3">
    <source>
        <dbReference type="Pfam" id="PF00501"/>
    </source>
</evidence>
<feature type="domain" description="AMP-binding enzyme C-terminal" evidence="4">
    <location>
        <begin position="395"/>
        <end position="465"/>
    </location>
</feature>
<dbReference type="EMBL" id="DROM01000149">
    <property type="protein sequence ID" value="HHH13064.1"/>
    <property type="molecule type" value="Genomic_DNA"/>
</dbReference>
<comment type="pathway">
    <text evidence="1">Siderophore biosynthesis.</text>
</comment>
<dbReference type="InterPro" id="IPR042099">
    <property type="entry name" value="ANL_N_sf"/>
</dbReference>
<name>A0A7C5N3I6_9GAMM</name>
<dbReference type="Proteomes" id="UP000886100">
    <property type="component" value="Unassembled WGS sequence"/>
</dbReference>
<protein>
    <submittedName>
        <fullName evidence="5">Phenylalanine racemase</fullName>
    </submittedName>
</protein>
<dbReference type="GO" id="GO:0043041">
    <property type="term" value="P:amino acid activation for nonribosomal peptide biosynthetic process"/>
    <property type="evidence" value="ECO:0007669"/>
    <property type="project" value="TreeGrafter"/>
</dbReference>
<feature type="domain" description="AMP-dependent synthetase/ligase" evidence="3">
    <location>
        <begin position="17"/>
        <end position="345"/>
    </location>
</feature>
<accession>A0A7C5N3I6</accession>